<dbReference type="GO" id="GO:0052621">
    <property type="term" value="F:diguanylate cyclase activity"/>
    <property type="evidence" value="ECO:0007669"/>
    <property type="project" value="UniProtKB-EC"/>
</dbReference>
<keyword evidence="3" id="KW-0175">Coiled coil</keyword>
<dbReference type="EC" id="2.7.7.65" evidence="1"/>
<feature type="transmembrane region" description="Helical" evidence="4">
    <location>
        <begin position="135"/>
        <end position="155"/>
    </location>
</feature>
<dbReference type="GO" id="GO:1902201">
    <property type="term" value="P:negative regulation of bacterial-type flagellum-dependent cell motility"/>
    <property type="evidence" value="ECO:0007669"/>
    <property type="project" value="TreeGrafter"/>
</dbReference>
<gene>
    <name evidence="6" type="ORF">CRM82_08090</name>
</gene>
<evidence type="ECO:0000256" key="2">
    <source>
        <dbReference type="ARBA" id="ARBA00034247"/>
    </source>
</evidence>
<evidence type="ECO:0000256" key="1">
    <source>
        <dbReference type="ARBA" id="ARBA00012528"/>
    </source>
</evidence>
<dbReference type="Gene3D" id="3.30.70.270">
    <property type="match status" value="1"/>
</dbReference>
<evidence type="ECO:0000256" key="4">
    <source>
        <dbReference type="SAM" id="Phobius"/>
    </source>
</evidence>
<feature type="transmembrane region" description="Helical" evidence="4">
    <location>
        <begin position="67"/>
        <end position="85"/>
    </location>
</feature>
<proteinExistence type="predicted"/>
<dbReference type="SMART" id="SM00267">
    <property type="entry name" value="GGDEF"/>
    <property type="match status" value="1"/>
</dbReference>
<feature type="coiled-coil region" evidence="3">
    <location>
        <begin position="191"/>
        <end position="221"/>
    </location>
</feature>
<dbReference type="Proteomes" id="UP000220246">
    <property type="component" value="Unassembled WGS sequence"/>
</dbReference>
<dbReference type="NCBIfam" id="TIGR00254">
    <property type="entry name" value="GGDEF"/>
    <property type="match status" value="1"/>
</dbReference>
<dbReference type="Pfam" id="PF05230">
    <property type="entry name" value="MASE2"/>
    <property type="match status" value="1"/>
</dbReference>
<dbReference type="FunFam" id="3.30.70.270:FF:000001">
    <property type="entry name" value="Diguanylate cyclase domain protein"/>
    <property type="match status" value="1"/>
</dbReference>
<dbReference type="InterPro" id="IPR029787">
    <property type="entry name" value="Nucleotide_cyclase"/>
</dbReference>
<dbReference type="STRING" id="1219032.GCA_001515545_02982"/>
<evidence type="ECO:0000313" key="7">
    <source>
        <dbReference type="Proteomes" id="UP000220246"/>
    </source>
</evidence>
<keyword evidence="7" id="KW-1185">Reference proteome</keyword>
<dbReference type="GO" id="GO:0043709">
    <property type="term" value="P:cell adhesion involved in single-species biofilm formation"/>
    <property type="evidence" value="ECO:0007669"/>
    <property type="project" value="TreeGrafter"/>
</dbReference>
<dbReference type="SUPFAM" id="SSF55073">
    <property type="entry name" value="Nucleotide cyclase"/>
    <property type="match status" value="1"/>
</dbReference>
<feature type="domain" description="GGDEF" evidence="5">
    <location>
        <begin position="249"/>
        <end position="382"/>
    </location>
</feature>
<dbReference type="CDD" id="cd01949">
    <property type="entry name" value="GGDEF"/>
    <property type="match status" value="1"/>
</dbReference>
<dbReference type="InterPro" id="IPR050469">
    <property type="entry name" value="Diguanylate_Cyclase"/>
</dbReference>
<reference evidence="7" key="1">
    <citation type="submission" date="2017-09" db="EMBL/GenBank/DDBJ databases">
        <title>FDA dAtabase for Regulatory Grade micrObial Sequences (FDA-ARGOS): Supporting development and validation of Infectious Disease Dx tests.</title>
        <authorList>
            <person name="Minogue T."/>
            <person name="Wolcott M."/>
            <person name="Wasieloski L."/>
            <person name="Aguilar W."/>
            <person name="Moore D."/>
            <person name="Tallon L."/>
            <person name="Sadzewicz L."/>
            <person name="Ott S."/>
            <person name="Zhao X."/>
            <person name="Nagaraj S."/>
            <person name="Vavikolanu K."/>
            <person name="Aluvathingal J."/>
            <person name="Nadendla S."/>
            <person name="Sichtig H."/>
        </authorList>
    </citation>
    <scope>NUCLEOTIDE SEQUENCE [LARGE SCALE GENOMIC DNA]</scope>
    <source>
        <strain evidence="7">FDAARGOS_394</strain>
    </source>
</reference>
<dbReference type="InterPro" id="IPR007894">
    <property type="entry name" value="MASE2"/>
</dbReference>
<name>A0A2A7UTP6_COMTR</name>
<feature type="transmembrane region" description="Helical" evidence="4">
    <location>
        <begin position="97"/>
        <end position="123"/>
    </location>
</feature>
<comment type="catalytic activity">
    <reaction evidence="2">
        <text>2 GTP = 3',3'-c-di-GMP + 2 diphosphate</text>
        <dbReference type="Rhea" id="RHEA:24898"/>
        <dbReference type="ChEBI" id="CHEBI:33019"/>
        <dbReference type="ChEBI" id="CHEBI:37565"/>
        <dbReference type="ChEBI" id="CHEBI:58805"/>
        <dbReference type="EC" id="2.7.7.65"/>
    </reaction>
</comment>
<dbReference type="AlphaFoldDB" id="A0A2A7UTP6"/>
<sequence length="394" mass="44322">MLDRPCRRLHTFRGSHRMAASHTAVAPRAHWAVRMNWKNRSTSFALLGLALGSQVQAQHGAVWLWGLLVLQFLVYPHLLYVRGLYADHPRKAEVQHMLADALCFGAWAAVLDFSLWVSFILFVGASVNLLAFRSWLGWLEALVAMAVGVLLVGLVRPLHFVPDSSMLTTVLCMATLMAFLAVFAQNSYRRATVLHQQRSQLRNKLEEIRALKDRLTEQAERDPLTGLLNRRMLEDSLPRLLESCRVRQTSLALMLLDVDFFKQTNDRHGHAAGDQLLQSLARHLQHSCRSQDMVFRYGGDEFLVLFPDTPIEAAWERAQTLRQAFAGSPRRLERHTVHATLSCGLAAFPVHAGQAKALMERADDALYRAKALGRNRVAVYAACQPDARTACTVL</sequence>
<dbReference type="InterPro" id="IPR000160">
    <property type="entry name" value="GGDEF_dom"/>
</dbReference>
<keyword evidence="4" id="KW-0472">Membrane</keyword>
<dbReference type="PANTHER" id="PTHR45138">
    <property type="entry name" value="REGULATORY COMPONENTS OF SENSORY TRANSDUCTION SYSTEM"/>
    <property type="match status" value="1"/>
</dbReference>
<evidence type="ECO:0000256" key="3">
    <source>
        <dbReference type="SAM" id="Coils"/>
    </source>
</evidence>
<dbReference type="EMBL" id="PDEA01000001">
    <property type="protein sequence ID" value="PEH88566.1"/>
    <property type="molecule type" value="Genomic_DNA"/>
</dbReference>
<dbReference type="PROSITE" id="PS50887">
    <property type="entry name" value="GGDEF"/>
    <property type="match status" value="1"/>
</dbReference>
<dbReference type="PANTHER" id="PTHR45138:SF9">
    <property type="entry name" value="DIGUANYLATE CYCLASE DGCM-RELATED"/>
    <property type="match status" value="1"/>
</dbReference>
<dbReference type="OrthoDB" id="9813903at2"/>
<evidence type="ECO:0000313" key="6">
    <source>
        <dbReference type="EMBL" id="PEH88566.1"/>
    </source>
</evidence>
<evidence type="ECO:0000259" key="5">
    <source>
        <dbReference type="PROSITE" id="PS50887"/>
    </source>
</evidence>
<dbReference type="InterPro" id="IPR043128">
    <property type="entry name" value="Rev_trsase/Diguanyl_cyclase"/>
</dbReference>
<accession>A0A2A7UTP6</accession>
<feature type="transmembrane region" description="Helical" evidence="4">
    <location>
        <begin position="167"/>
        <end position="188"/>
    </location>
</feature>
<protein>
    <recommendedName>
        <fullName evidence="1">diguanylate cyclase</fullName>
        <ecNumber evidence="1">2.7.7.65</ecNumber>
    </recommendedName>
</protein>
<keyword evidence="4" id="KW-1133">Transmembrane helix</keyword>
<dbReference type="GO" id="GO:0005886">
    <property type="term" value="C:plasma membrane"/>
    <property type="evidence" value="ECO:0007669"/>
    <property type="project" value="TreeGrafter"/>
</dbReference>
<comment type="caution">
    <text evidence="6">The sequence shown here is derived from an EMBL/GenBank/DDBJ whole genome shotgun (WGS) entry which is preliminary data.</text>
</comment>
<organism evidence="6 7">
    <name type="scientific">Comamonas terrigena</name>
    <dbReference type="NCBI Taxonomy" id="32013"/>
    <lineage>
        <taxon>Bacteria</taxon>
        <taxon>Pseudomonadati</taxon>
        <taxon>Pseudomonadota</taxon>
        <taxon>Betaproteobacteria</taxon>
        <taxon>Burkholderiales</taxon>
        <taxon>Comamonadaceae</taxon>
        <taxon>Comamonas</taxon>
    </lineage>
</organism>
<keyword evidence="4" id="KW-0812">Transmembrane</keyword>
<dbReference type="Pfam" id="PF00990">
    <property type="entry name" value="GGDEF"/>
    <property type="match status" value="1"/>
</dbReference>